<organism evidence="12 13">
    <name type="scientific">Metabacillus idriensis</name>
    <dbReference type="NCBI Taxonomy" id="324768"/>
    <lineage>
        <taxon>Bacteria</taxon>
        <taxon>Bacillati</taxon>
        <taxon>Bacillota</taxon>
        <taxon>Bacilli</taxon>
        <taxon>Bacillales</taxon>
        <taxon>Bacillaceae</taxon>
        <taxon>Metabacillus</taxon>
    </lineage>
</organism>
<sequence>MATSRQHITHKQKYEDILKLMPDYVQEYVLAMEENDRSPSTLLNYLLDYEDFFNWLLTEGFSSSQTISNIPLSDLATLPLDAARAYFNKVTNEEIVVSKHEKKTREKTSVNRKKSALRSLFKYLTTQTERLEDGEPYFHRNVMQKISVSKPKETLNERSRKLTDTIFVDNDDINFLSYLKNEYEKCLSDRQRSYFLRDKERDYAIFSLFLASGIRVNELADIRLRDINFKKNRISIIRKGNKLDSIQVIPDAMNDLKEYLQIRNERYGGSIEEFEYVFLSKYKGKSSPLSVRAIQDLVRKYTKSYDKGMSPHKLRHSYATTLMDETNDITLVMDQLGHTSTSTSVLYVHNSQEKAKMAAEAMGLRRTKLKDK</sequence>
<dbReference type="PANTHER" id="PTHR30349:SF77">
    <property type="entry name" value="TYROSINE RECOMBINASE XERC"/>
    <property type="match status" value="1"/>
</dbReference>
<dbReference type="GO" id="GO:0007059">
    <property type="term" value="P:chromosome segregation"/>
    <property type="evidence" value="ECO:0007669"/>
    <property type="project" value="UniProtKB-KW"/>
</dbReference>
<dbReference type="PROSITE" id="PS51900">
    <property type="entry name" value="CB"/>
    <property type="match status" value="1"/>
</dbReference>
<dbReference type="Proteomes" id="UP000441585">
    <property type="component" value="Unassembled WGS sequence"/>
</dbReference>
<gene>
    <name evidence="12" type="primary">xerS</name>
    <name evidence="12" type="ORF">GJU41_19680</name>
</gene>
<dbReference type="InterPro" id="IPR002104">
    <property type="entry name" value="Integrase_catalytic"/>
</dbReference>
<dbReference type="GO" id="GO:0006310">
    <property type="term" value="P:DNA recombination"/>
    <property type="evidence" value="ECO:0007669"/>
    <property type="project" value="UniProtKB-KW"/>
</dbReference>
<dbReference type="AlphaFoldDB" id="A0A6I2MK31"/>
<dbReference type="GO" id="GO:0051301">
    <property type="term" value="P:cell division"/>
    <property type="evidence" value="ECO:0007669"/>
    <property type="project" value="UniProtKB-KW"/>
</dbReference>
<dbReference type="InterPro" id="IPR044068">
    <property type="entry name" value="CB"/>
</dbReference>
<dbReference type="EMBL" id="WKKF01000009">
    <property type="protein sequence ID" value="MRX56183.1"/>
    <property type="molecule type" value="Genomic_DNA"/>
</dbReference>
<dbReference type="InterPro" id="IPR011010">
    <property type="entry name" value="DNA_brk_join_enz"/>
</dbReference>
<dbReference type="GO" id="GO:0015074">
    <property type="term" value="P:DNA integration"/>
    <property type="evidence" value="ECO:0007669"/>
    <property type="project" value="UniProtKB-KW"/>
</dbReference>
<dbReference type="PROSITE" id="PS51898">
    <property type="entry name" value="TYR_RECOMBINASE"/>
    <property type="match status" value="1"/>
</dbReference>
<evidence type="ECO:0000256" key="3">
    <source>
        <dbReference type="ARBA" id="ARBA00022618"/>
    </source>
</evidence>
<dbReference type="RefSeq" id="WP_154319328.1">
    <property type="nucleotide sequence ID" value="NZ_CAJFZX010000011.1"/>
</dbReference>
<dbReference type="PANTHER" id="PTHR30349">
    <property type="entry name" value="PHAGE INTEGRASE-RELATED"/>
    <property type="match status" value="1"/>
</dbReference>
<dbReference type="InterPro" id="IPR013762">
    <property type="entry name" value="Integrase-like_cat_sf"/>
</dbReference>
<keyword evidence="4" id="KW-0159">Chromosome partition</keyword>
<dbReference type="GO" id="GO:0003677">
    <property type="term" value="F:DNA binding"/>
    <property type="evidence" value="ECO:0007669"/>
    <property type="project" value="UniProtKB-UniRule"/>
</dbReference>
<evidence type="ECO:0000256" key="1">
    <source>
        <dbReference type="ARBA" id="ARBA00004496"/>
    </source>
</evidence>
<dbReference type="Pfam" id="PF00589">
    <property type="entry name" value="Phage_integrase"/>
    <property type="match status" value="1"/>
</dbReference>
<keyword evidence="2" id="KW-0963">Cytoplasm</keyword>
<evidence type="ECO:0000256" key="4">
    <source>
        <dbReference type="ARBA" id="ARBA00022829"/>
    </source>
</evidence>
<evidence type="ECO:0000256" key="9">
    <source>
        <dbReference type="PROSITE-ProRule" id="PRU01248"/>
    </source>
</evidence>
<protein>
    <submittedName>
        <fullName evidence="12">Tyrosine recombinase XerS</fullName>
    </submittedName>
</protein>
<keyword evidence="13" id="KW-1185">Reference proteome</keyword>
<dbReference type="NCBIfam" id="NF003462">
    <property type="entry name" value="PRK05084.1"/>
    <property type="match status" value="1"/>
</dbReference>
<evidence type="ECO:0000313" key="13">
    <source>
        <dbReference type="Proteomes" id="UP000441585"/>
    </source>
</evidence>
<evidence type="ECO:0000256" key="2">
    <source>
        <dbReference type="ARBA" id="ARBA00022490"/>
    </source>
</evidence>
<keyword evidence="8" id="KW-0131">Cell cycle</keyword>
<dbReference type="InterPro" id="IPR050090">
    <property type="entry name" value="Tyrosine_recombinase_XerCD"/>
</dbReference>
<evidence type="ECO:0000313" key="12">
    <source>
        <dbReference type="EMBL" id="MRX56183.1"/>
    </source>
</evidence>
<dbReference type="GO" id="GO:0005737">
    <property type="term" value="C:cytoplasm"/>
    <property type="evidence" value="ECO:0007669"/>
    <property type="project" value="UniProtKB-SubCell"/>
</dbReference>
<dbReference type="Gene3D" id="1.10.443.10">
    <property type="entry name" value="Intergrase catalytic core"/>
    <property type="match status" value="1"/>
</dbReference>
<evidence type="ECO:0000256" key="5">
    <source>
        <dbReference type="ARBA" id="ARBA00022908"/>
    </source>
</evidence>
<name>A0A6I2MK31_9BACI</name>
<comment type="subcellular location">
    <subcellularLocation>
        <location evidence="1">Cytoplasm</location>
    </subcellularLocation>
</comment>
<evidence type="ECO:0000256" key="6">
    <source>
        <dbReference type="ARBA" id="ARBA00023125"/>
    </source>
</evidence>
<feature type="domain" description="Core-binding (CB)" evidence="11">
    <location>
        <begin position="19"/>
        <end position="125"/>
    </location>
</feature>
<evidence type="ECO:0000259" key="10">
    <source>
        <dbReference type="PROSITE" id="PS51898"/>
    </source>
</evidence>
<dbReference type="SUPFAM" id="SSF56349">
    <property type="entry name" value="DNA breaking-rejoining enzymes"/>
    <property type="match status" value="1"/>
</dbReference>
<dbReference type="InterPro" id="IPR010998">
    <property type="entry name" value="Integrase_recombinase_N"/>
</dbReference>
<keyword evidence="3" id="KW-0132">Cell division</keyword>
<evidence type="ECO:0000259" key="11">
    <source>
        <dbReference type="PROSITE" id="PS51900"/>
    </source>
</evidence>
<comment type="caution">
    <text evidence="12">The sequence shown here is derived from an EMBL/GenBank/DDBJ whole genome shotgun (WGS) entry which is preliminary data.</text>
</comment>
<dbReference type="Gene3D" id="1.10.150.130">
    <property type="match status" value="1"/>
</dbReference>
<keyword evidence="6 9" id="KW-0238">DNA-binding</keyword>
<dbReference type="CDD" id="cd00397">
    <property type="entry name" value="DNA_BRE_C"/>
    <property type="match status" value="1"/>
</dbReference>
<proteinExistence type="predicted"/>
<evidence type="ECO:0000256" key="8">
    <source>
        <dbReference type="ARBA" id="ARBA00023306"/>
    </source>
</evidence>
<keyword evidence="7" id="KW-0233">DNA recombination</keyword>
<keyword evidence="5" id="KW-0229">DNA integration</keyword>
<evidence type="ECO:0000256" key="7">
    <source>
        <dbReference type="ARBA" id="ARBA00023172"/>
    </source>
</evidence>
<feature type="domain" description="Tyr recombinase" evidence="10">
    <location>
        <begin position="161"/>
        <end position="360"/>
    </location>
</feature>
<reference evidence="12 13" key="1">
    <citation type="submission" date="2019-11" db="EMBL/GenBank/DDBJ databases">
        <title>Bacillus idriensis genome.</title>
        <authorList>
            <person name="Konopka E.N."/>
            <person name="Newman J.D."/>
        </authorList>
    </citation>
    <scope>NUCLEOTIDE SEQUENCE [LARGE SCALE GENOMIC DNA]</scope>
    <source>
        <strain evidence="12 13">DSM 19097</strain>
    </source>
</reference>
<accession>A0A6I2MK31</accession>